<sequence>MGLNLESSADQATKPPATTMARQESHRQYLPILGHLSRSEIVTTDPENAKLRHSMKAWKYAGRPLKMMVGTGFPSIFSKGRWRREKADMKASQKISSSTAGGSIMRGFIDIFMFLGC</sequence>
<proteinExistence type="predicted"/>
<keyword evidence="5" id="KW-1185">Reference proteome</keyword>
<reference evidence="2" key="2">
    <citation type="submission" date="2017-06" db="EMBL/GenBank/DDBJ databases">
        <title>The pomegranate genome and the genomics of punicalagin biosynthesis.</title>
        <authorList>
            <person name="Xu C."/>
        </authorList>
    </citation>
    <scope>NUCLEOTIDE SEQUENCE [LARGE SCALE GENOMIC DNA]</scope>
    <source>
        <tissue evidence="2">Fresh leaf</tissue>
    </source>
</reference>
<dbReference type="Proteomes" id="UP000197138">
    <property type="component" value="Unassembled WGS sequence"/>
</dbReference>
<reference evidence="4" key="1">
    <citation type="journal article" date="2017" name="Plant J.">
        <title>The pomegranate (Punica granatum L.) genome and the genomics of punicalagin biosynthesis.</title>
        <authorList>
            <person name="Qin G."/>
            <person name="Xu C."/>
            <person name="Ming R."/>
            <person name="Tang H."/>
            <person name="Guyot R."/>
            <person name="Kramer E.M."/>
            <person name="Hu Y."/>
            <person name="Yi X."/>
            <person name="Qi Y."/>
            <person name="Xu X."/>
            <person name="Gao Z."/>
            <person name="Pan H."/>
            <person name="Jian J."/>
            <person name="Tian Y."/>
            <person name="Yue Z."/>
            <person name="Xu Y."/>
        </authorList>
    </citation>
    <scope>NUCLEOTIDE SEQUENCE [LARGE SCALE GENOMIC DNA]</scope>
    <source>
        <strain evidence="4">cv. Dabenzi</strain>
    </source>
</reference>
<dbReference type="Proteomes" id="UP000233551">
    <property type="component" value="Unassembled WGS sequence"/>
</dbReference>
<dbReference type="AlphaFoldDB" id="A0A218WST9"/>
<protein>
    <submittedName>
        <fullName evidence="2">Uncharacterized protein</fullName>
    </submittedName>
</protein>
<evidence type="ECO:0000313" key="5">
    <source>
        <dbReference type="Proteomes" id="UP000233551"/>
    </source>
</evidence>
<accession>A0A218WST9</accession>
<feature type="region of interest" description="Disordered" evidence="1">
    <location>
        <begin position="1"/>
        <end position="24"/>
    </location>
</feature>
<evidence type="ECO:0000256" key="1">
    <source>
        <dbReference type="SAM" id="MobiDB-lite"/>
    </source>
</evidence>
<evidence type="ECO:0000313" key="2">
    <source>
        <dbReference type="EMBL" id="OWM75855.1"/>
    </source>
</evidence>
<gene>
    <name evidence="2" type="ORF">CDL15_Pgr009499</name>
    <name evidence="3" type="ORF">CRG98_015153</name>
</gene>
<dbReference type="EMBL" id="MTKT01003224">
    <property type="protein sequence ID" value="OWM75855.1"/>
    <property type="molecule type" value="Genomic_DNA"/>
</dbReference>
<reference evidence="3 5" key="3">
    <citation type="submission" date="2017-11" db="EMBL/GenBank/DDBJ databases">
        <title>De-novo sequencing of pomegranate (Punica granatum L.) genome.</title>
        <authorList>
            <person name="Akparov Z."/>
            <person name="Amiraslanov A."/>
            <person name="Hajiyeva S."/>
            <person name="Abbasov M."/>
            <person name="Kaur K."/>
            <person name="Hamwieh A."/>
            <person name="Solovyev V."/>
            <person name="Salamov A."/>
            <person name="Braich B."/>
            <person name="Kosarev P."/>
            <person name="Mahmoud A."/>
            <person name="Hajiyev E."/>
            <person name="Babayeva S."/>
            <person name="Izzatullayeva V."/>
            <person name="Mammadov A."/>
            <person name="Mammadov A."/>
            <person name="Sharifova S."/>
            <person name="Ojaghi J."/>
            <person name="Eynullazada K."/>
            <person name="Bayramov B."/>
            <person name="Abdulazimova A."/>
            <person name="Shahmuradov I."/>
        </authorList>
    </citation>
    <scope>NUCLEOTIDE SEQUENCE [LARGE SCALE GENOMIC DNA]</scope>
    <source>
        <strain evidence="3">AG2017</strain>
        <strain evidence="5">cv. AG2017</strain>
        <tissue evidence="3">Leaf</tissue>
    </source>
</reference>
<comment type="caution">
    <text evidence="2">The sequence shown here is derived from an EMBL/GenBank/DDBJ whole genome shotgun (WGS) entry which is preliminary data.</text>
</comment>
<evidence type="ECO:0000313" key="3">
    <source>
        <dbReference type="EMBL" id="PKI64428.1"/>
    </source>
</evidence>
<feature type="compositionally biased region" description="Polar residues" evidence="1">
    <location>
        <begin position="1"/>
        <end position="11"/>
    </location>
</feature>
<organism evidence="2 4">
    <name type="scientific">Punica granatum</name>
    <name type="common">Pomegranate</name>
    <dbReference type="NCBI Taxonomy" id="22663"/>
    <lineage>
        <taxon>Eukaryota</taxon>
        <taxon>Viridiplantae</taxon>
        <taxon>Streptophyta</taxon>
        <taxon>Embryophyta</taxon>
        <taxon>Tracheophyta</taxon>
        <taxon>Spermatophyta</taxon>
        <taxon>Magnoliopsida</taxon>
        <taxon>eudicotyledons</taxon>
        <taxon>Gunneridae</taxon>
        <taxon>Pentapetalae</taxon>
        <taxon>rosids</taxon>
        <taxon>malvids</taxon>
        <taxon>Myrtales</taxon>
        <taxon>Lythraceae</taxon>
        <taxon>Punica</taxon>
    </lineage>
</organism>
<dbReference type="EMBL" id="PGOL01000818">
    <property type="protein sequence ID" value="PKI64428.1"/>
    <property type="molecule type" value="Genomic_DNA"/>
</dbReference>
<name>A0A218WST9_PUNGR</name>
<evidence type="ECO:0000313" key="4">
    <source>
        <dbReference type="Proteomes" id="UP000197138"/>
    </source>
</evidence>